<dbReference type="eggNOG" id="KOG1225">
    <property type="taxonomic scope" value="Eukaryota"/>
</dbReference>
<feature type="signal peptide" evidence="6">
    <location>
        <begin position="1"/>
        <end position="37"/>
    </location>
</feature>
<evidence type="ECO:0000256" key="4">
    <source>
        <dbReference type="PROSITE-ProRule" id="PRU00076"/>
    </source>
</evidence>
<dbReference type="OMA" id="FARYAYK"/>
<dbReference type="CDD" id="cd00102">
    <property type="entry name" value="IPT"/>
    <property type="match status" value="1"/>
</dbReference>
<keyword evidence="3 4" id="KW-1015">Disulfide bond</keyword>
<feature type="chain" id="PRO_5002908713" description="EGF-like domain-containing protein" evidence="6">
    <location>
        <begin position="38"/>
        <end position="1596"/>
    </location>
</feature>
<evidence type="ECO:0000256" key="3">
    <source>
        <dbReference type="ARBA" id="ARBA00023157"/>
    </source>
</evidence>
<dbReference type="InterPro" id="IPR002909">
    <property type="entry name" value="IPT_dom"/>
</dbReference>
<keyword evidence="2" id="KW-0677">Repeat</keyword>
<evidence type="ECO:0000313" key="9">
    <source>
        <dbReference type="Proteomes" id="UP000002009"/>
    </source>
</evidence>
<evidence type="ECO:0000256" key="1">
    <source>
        <dbReference type="ARBA" id="ARBA00022536"/>
    </source>
</evidence>
<keyword evidence="9" id="KW-1185">Reference proteome</keyword>
<feature type="disulfide bond" evidence="4">
    <location>
        <begin position="1047"/>
        <end position="1057"/>
    </location>
</feature>
<dbReference type="OrthoDB" id="496415at2759"/>
<dbReference type="InterPro" id="IPR000742">
    <property type="entry name" value="EGF"/>
</dbReference>
<evidence type="ECO:0000256" key="2">
    <source>
        <dbReference type="ARBA" id="ARBA00022737"/>
    </source>
</evidence>
<dbReference type="PROSITE" id="PS50026">
    <property type="entry name" value="EGF_3"/>
    <property type="match status" value="1"/>
</dbReference>
<reference evidence="8 9" key="1">
    <citation type="journal article" date="2009" name="Science">
        <title>Green evolution and dynamic adaptations revealed by genomes of the marine picoeukaryotes Micromonas.</title>
        <authorList>
            <person name="Worden A.Z."/>
            <person name="Lee J.H."/>
            <person name="Mock T."/>
            <person name="Rouze P."/>
            <person name="Simmons M.P."/>
            <person name="Aerts A.L."/>
            <person name="Allen A.E."/>
            <person name="Cuvelier M.L."/>
            <person name="Derelle E."/>
            <person name="Everett M.V."/>
            <person name="Foulon E."/>
            <person name="Grimwood J."/>
            <person name="Gundlach H."/>
            <person name="Henrissat B."/>
            <person name="Napoli C."/>
            <person name="McDonald S.M."/>
            <person name="Parker M.S."/>
            <person name="Rombauts S."/>
            <person name="Salamov A."/>
            <person name="Von Dassow P."/>
            <person name="Badger J.H."/>
            <person name="Coutinho P.M."/>
            <person name="Demir E."/>
            <person name="Dubchak I."/>
            <person name="Gentemann C."/>
            <person name="Eikrem W."/>
            <person name="Gready J.E."/>
            <person name="John U."/>
            <person name="Lanier W."/>
            <person name="Lindquist E.A."/>
            <person name="Lucas S."/>
            <person name="Mayer K.F."/>
            <person name="Moreau H."/>
            <person name="Not F."/>
            <person name="Otillar R."/>
            <person name="Panaud O."/>
            <person name="Pangilinan J."/>
            <person name="Paulsen I."/>
            <person name="Piegu B."/>
            <person name="Poliakov A."/>
            <person name="Robbens S."/>
            <person name="Schmutz J."/>
            <person name="Toulza E."/>
            <person name="Wyss T."/>
            <person name="Zelensky A."/>
            <person name="Zhou K."/>
            <person name="Armbrust E.V."/>
            <person name="Bhattacharya D."/>
            <person name="Goodenough U.W."/>
            <person name="Van de Peer Y."/>
            <person name="Grigoriev I.V."/>
        </authorList>
    </citation>
    <scope>NUCLEOTIDE SEQUENCE [LARGE SCALE GENOMIC DNA]</scope>
    <source>
        <strain evidence="9">RCC299 / NOUM17</strain>
    </source>
</reference>
<keyword evidence="6" id="KW-0732">Signal</keyword>
<dbReference type="InterPro" id="IPR015919">
    <property type="entry name" value="Cadherin-like_sf"/>
</dbReference>
<dbReference type="PANTHER" id="PTHR11219:SF69">
    <property type="entry name" value="TENEURIN-A"/>
    <property type="match status" value="1"/>
</dbReference>
<dbReference type="GeneID" id="8240784"/>
<dbReference type="Proteomes" id="UP000002009">
    <property type="component" value="Chromosome 2"/>
</dbReference>
<dbReference type="InterPro" id="IPR051216">
    <property type="entry name" value="Teneurin"/>
</dbReference>
<dbReference type="PANTHER" id="PTHR11219">
    <property type="entry name" value="TENEURIN AND N-ACETYLGLUCOSAMINE-1-PHOSPHODIESTER ALPHA-N-ACETYLGLUCOSAMINIDASE"/>
    <property type="match status" value="1"/>
</dbReference>
<proteinExistence type="predicted"/>
<dbReference type="SUPFAM" id="SSF49313">
    <property type="entry name" value="Cadherin-like"/>
    <property type="match status" value="1"/>
</dbReference>
<dbReference type="Gene3D" id="2.60.40.10">
    <property type="entry name" value="Immunoglobulins"/>
    <property type="match status" value="2"/>
</dbReference>
<evidence type="ECO:0000256" key="5">
    <source>
        <dbReference type="SAM" id="MobiDB-lite"/>
    </source>
</evidence>
<dbReference type="Pfam" id="PF01833">
    <property type="entry name" value="TIG"/>
    <property type="match status" value="1"/>
</dbReference>
<name>C1DXX9_MICCC</name>
<accession>C1DXX9</accession>
<organism evidence="8 9">
    <name type="scientific">Micromonas commoda (strain RCC299 / NOUM17 / CCMP2709)</name>
    <name type="common">Picoplanktonic green alga</name>
    <dbReference type="NCBI Taxonomy" id="296587"/>
    <lineage>
        <taxon>Eukaryota</taxon>
        <taxon>Viridiplantae</taxon>
        <taxon>Chlorophyta</taxon>
        <taxon>Mamiellophyceae</taxon>
        <taxon>Mamiellales</taxon>
        <taxon>Mamiellaceae</taxon>
        <taxon>Micromonas</taxon>
    </lineage>
</organism>
<dbReference type="SMART" id="SM00429">
    <property type="entry name" value="IPT"/>
    <property type="match status" value="1"/>
</dbReference>
<dbReference type="GO" id="GO:0016020">
    <property type="term" value="C:membrane"/>
    <property type="evidence" value="ECO:0007669"/>
    <property type="project" value="InterPro"/>
</dbReference>
<dbReference type="Gene3D" id="2.10.25.10">
    <property type="entry name" value="Laminin"/>
    <property type="match status" value="1"/>
</dbReference>
<dbReference type="EMBL" id="CP001323">
    <property type="protein sequence ID" value="ACO61331.1"/>
    <property type="molecule type" value="Genomic_DNA"/>
</dbReference>
<dbReference type="PROSITE" id="PS01186">
    <property type="entry name" value="EGF_2"/>
    <property type="match status" value="1"/>
</dbReference>
<dbReference type="PROSITE" id="PS00022">
    <property type="entry name" value="EGF_1"/>
    <property type="match status" value="1"/>
</dbReference>
<dbReference type="GO" id="GO:0005509">
    <property type="term" value="F:calcium ion binding"/>
    <property type="evidence" value="ECO:0007669"/>
    <property type="project" value="InterPro"/>
</dbReference>
<comment type="caution">
    <text evidence="4">Lacks conserved residue(s) required for the propagation of feature annotation.</text>
</comment>
<feature type="disulfide bond" evidence="4">
    <location>
        <begin position="1068"/>
        <end position="1077"/>
    </location>
</feature>
<feature type="domain" description="EGF-like" evidence="7">
    <location>
        <begin position="1043"/>
        <end position="1078"/>
    </location>
</feature>
<evidence type="ECO:0000256" key="6">
    <source>
        <dbReference type="SAM" id="SignalP"/>
    </source>
</evidence>
<dbReference type="InParanoid" id="C1DXX9"/>
<dbReference type="KEGG" id="mis:MICPUN_56131"/>
<dbReference type="STRING" id="296587.C1DXX9"/>
<gene>
    <name evidence="8" type="ORF">MICPUN_56131</name>
</gene>
<dbReference type="RefSeq" id="XP_002500073.1">
    <property type="nucleotide sequence ID" value="XM_002500027.1"/>
</dbReference>
<evidence type="ECO:0000259" key="7">
    <source>
        <dbReference type="PROSITE" id="PS50026"/>
    </source>
</evidence>
<keyword evidence="1 4" id="KW-0245">EGF-like domain</keyword>
<dbReference type="InterPro" id="IPR013783">
    <property type="entry name" value="Ig-like_fold"/>
</dbReference>
<sequence length="1596" mass="174081">MAAMDGRDRRANRGVAGRRWARHALLIALVASAVARGGSVWELEQLWEDDIVAYVQRFTGDVDRQGTPIESKFLRYEQTGWYQKMYDRTSVGMDKGKDIVDTGLGYNTEFPGAGTKENQLYSNSLRRCGPNLERTPQRELGCTNDLPPGSPYGDVGQPGPGPQQWAYRGSSLGPPDEPLGDEGCDYKLSYEENLRLGYECYRLPPLGGVRVPAAGKLPENLGYSVAGIRLPVAEWRDRLEPYYQKWYDSAPLRWGFEEGTFFPNWFLRSAGMPNFAIKKHCFLDAHAGRYQLCSAYPWDKRNLTHGLLHVQSVPFVLGMGDLTFEANGGDSTVPDMPRSTFPLASNGEGVLGVALTRVSDGSRMAVMPVRARRHWETLGWTSEDLKPMRGEKFTLDIYDYRASDWGWMAVDTFVVPAAWIQIESVTPIGGPRAGGTLIEIVGKNFGNSADGIVVFIGNKECTSLGMTQAGSLSCITPPGDGAGVTVSVVIGDYDRVLRAGPFGGHQAGHCGDESVAYPFSPCTLGEASLEAGVPKRGFTYLDAPYWISTPVVEAYEDNQYRYKAAAADDDIGSELIYTAEILPSFMRFDPATQVISGTPLRGDVNCRSDKWHPAVDRCREGGFHRVRLAVSDYTFTVYQEFTVHVLSNPSPLLAIDRSFHWPTMREVNMMRASAQLSKYHLKVPSALKAMSLKAVDSTFLPSTARDPASAALRTLLSNLLQETRVHAAESKILIKAVRTAGLESEQGDLISALESAMRSQELQVERNRASLPSLVGGNPEGWMVQLQDFMENSARGMDVIWQPAGGGGPGVSNQLVSGAGHRYGGFLPNAPGPAYPLAGRRLNDLEMVITVPTICWQAQGDQPDYHPRMVSCSFPGYHEIHKIYLRIEQGGLRFIEGLVEPADFPNVDLISSALDTQDLLGLVESVSRRAAAYAKRWEELVDLPERYEPTWQPHSSILTIITNVGHNLTVTLDIPHEWPWPADGELKPSAIRVLASDGIPYHRDEAIDSISAELAADAARAGGNNQGGLASILEGLENKLRVYASRCRNDCERNGFCDTSVFPPECRCYAGYTNDDCSHVGCPNDCTSRGACDAKQICETDHETGEIDCVGGTGKCSCVDPFFGADCSLRPCAKRYLVRENVDVSLGEAYFKSLYEAMGWEVSEVRLSATNGDPPPPGSIAGDRFSVAASAKGVAYIVFVNSEDAMAARSVDPFYRDSIPSRGIAELARDFPEELRAQDARERHLLSLFGEVQTECTGRGACDYGAGECYCASRYFGDACEYTYCANDCNGHGRCDFVTGECACDRNYEPDLLLGCKLRKLYLATTTCEDAAMDARVDAGGRRVTPLHLSCMMGVALGAKATREHCPEANVLTGEKGDCYTKFPSYAYDDGAGGSSELLTTTTNPICSDCSGYDLRNISQIHLYAEEPCRSVLGVRTSECVEGRVASDVVRGLGMLPSTDPSKPTEITFNLETMRKKDMAFSRFYARPGIVRRLYHSVEDGGCGACTDEAPHCGARFVVLRDGVAAYDAVVAANTTIDVDVRNASTLTLRTGTVTPSYWRLGGGLSYGGGEPPALAREPVKANFCDGAAWADAALV</sequence>
<evidence type="ECO:0000313" key="8">
    <source>
        <dbReference type="EMBL" id="ACO61331.1"/>
    </source>
</evidence>
<feature type="region of interest" description="Disordered" evidence="5">
    <location>
        <begin position="132"/>
        <end position="178"/>
    </location>
</feature>
<dbReference type="InterPro" id="IPR014756">
    <property type="entry name" value="Ig_E-set"/>
</dbReference>
<dbReference type="SUPFAM" id="SSF81296">
    <property type="entry name" value="E set domains"/>
    <property type="match status" value="1"/>
</dbReference>
<protein>
    <recommendedName>
        <fullName evidence="7">EGF-like domain-containing protein</fullName>
    </recommendedName>
</protein>